<reference evidence="1" key="1">
    <citation type="submission" date="2016-01" db="EMBL/GenBank/DDBJ databases">
        <authorList>
            <person name="Peeters C."/>
        </authorList>
    </citation>
    <scope>NUCLEOTIDE SEQUENCE [LARGE SCALE GENOMIC DNA]</scope>
    <source>
        <strain evidence="1">LMG 29323</strain>
    </source>
</reference>
<comment type="caution">
    <text evidence="1">The sequence shown here is derived from an EMBL/GenBank/DDBJ whole genome shotgun (WGS) entry which is preliminary data.</text>
</comment>
<protein>
    <submittedName>
        <fullName evidence="1">Uncharacterized protein</fullName>
    </submittedName>
</protein>
<dbReference type="AlphaFoldDB" id="A0A158DXP6"/>
<evidence type="ECO:0000313" key="2">
    <source>
        <dbReference type="Proteomes" id="UP000054911"/>
    </source>
</evidence>
<organism evidence="1 2">
    <name type="scientific">Caballeronia pedi</name>
    <dbReference type="NCBI Taxonomy" id="1777141"/>
    <lineage>
        <taxon>Bacteria</taxon>
        <taxon>Pseudomonadati</taxon>
        <taxon>Pseudomonadota</taxon>
        <taxon>Betaproteobacteria</taxon>
        <taxon>Burkholderiales</taxon>
        <taxon>Burkholderiaceae</taxon>
        <taxon>Caballeronia</taxon>
    </lineage>
</organism>
<evidence type="ECO:0000313" key="1">
    <source>
        <dbReference type="EMBL" id="SAK98497.1"/>
    </source>
</evidence>
<gene>
    <name evidence="1" type="ORF">AWB80_07536</name>
</gene>
<keyword evidence="2" id="KW-1185">Reference proteome</keyword>
<proteinExistence type="predicted"/>
<dbReference type="STRING" id="1777141.AWB80_07536"/>
<name>A0A158DXP6_9BURK</name>
<dbReference type="EMBL" id="FCOE02000050">
    <property type="protein sequence ID" value="SAK98497.1"/>
    <property type="molecule type" value="Genomic_DNA"/>
</dbReference>
<dbReference type="Proteomes" id="UP000054911">
    <property type="component" value="Unassembled WGS sequence"/>
</dbReference>
<sequence>MKGPCAKSQVKCTLIARDGERFVGENLCAVPQVVCPREPGEGYDKCITICGQSGHAETMALAAAGDKARGARAYVEGHGYACRDCQIQLFSSGVEALTIGAPPVEIAEAFA</sequence>
<accession>A0A158DXP6</accession>